<dbReference type="EMBL" id="CP001785">
    <property type="protein sequence ID" value="ACX52946.1"/>
    <property type="molecule type" value="Genomic_DNA"/>
</dbReference>
<dbReference type="GO" id="GO:0016984">
    <property type="term" value="F:ribulose-bisphosphate carboxylase activity"/>
    <property type="evidence" value="ECO:0007669"/>
    <property type="project" value="UniProtKB-EC"/>
</dbReference>
<dbReference type="eggNOG" id="COG1850">
    <property type="taxonomic scope" value="Bacteria"/>
</dbReference>
<feature type="domain" description="Ribulose bisphosphate carboxylase large subunit C-terminal" evidence="6">
    <location>
        <begin position="129"/>
        <end position="419"/>
    </location>
</feature>
<dbReference type="KEGG" id="adg:Adeg_1863"/>
<keyword evidence="1" id="KW-0479">Metal-binding</keyword>
<accession>C9R9G7</accession>
<evidence type="ECO:0000313" key="9">
    <source>
        <dbReference type="Proteomes" id="UP000002620"/>
    </source>
</evidence>
<dbReference type="Pfam" id="PF00016">
    <property type="entry name" value="RuBisCO_large"/>
    <property type="match status" value="1"/>
</dbReference>
<sequence length="421" mass="45345">MRYSDFVELNYTPSPSDCLACFYVEPAEGVDIYEAAGAVASESSIGTWTDVATMKPRIWEELRARVYAIEGNVVKIAYPAALFEPGNIPQYLSSIAGNIFGMKAVKNLRLLDISFPPELVSGSLGPAFGVQGVRETLGIYGRPLVGTIVKPKLGLSPREQAEVVYEALVGGLDLVKDDENLTSQPFSPFEERVKRSLEACARAEAEAGEKKVYLPNVTAETEEMIRRAELVKREGGRYVMVDIVTAGFSGLLSLRKANLGLIIHAHRAMYASFARNRRHGISMLVLAKLARLAGVDQLHIGTVVGKMEGDKEDVLRCHAALGNASPVSGDLLRPQDWGEIKPVLSVASGGLHPGHIPDLISIFGVDCVLQFGGGVHGHPRGTRAGASAVRAAVEAATSGQSFQEVARREKTLEEAIMHWGG</sequence>
<dbReference type="RefSeq" id="WP_015739823.1">
    <property type="nucleotide sequence ID" value="NC_013385.1"/>
</dbReference>
<reference evidence="8 9" key="1">
    <citation type="submission" date="2009-10" db="EMBL/GenBank/DDBJ databases">
        <title>Complete sequence of chromosome of Ammonifex degensii KC4.</title>
        <authorList>
            <consortium name="US DOE Joint Genome Institute"/>
            <person name="Kerfeld C."/>
            <person name="Goodner B."/>
            <person name="Huber H."/>
            <person name="Stetter K."/>
            <person name="Lucas S."/>
            <person name="Copeland A."/>
            <person name="Lapidus A."/>
            <person name="Glavina del Rio T."/>
            <person name="Dalin E."/>
            <person name="Tice H."/>
            <person name="Bruce D."/>
            <person name="Goodwin L."/>
            <person name="Pitluck S."/>
            <person name="Saunders E."/>
            <person name="Brettin T."/>
            <person name="Detter J.C."/>
            <person name="Han C."/>
            <person name="Larimer F."/>
            <person name="Land M."/>
            <person name="Hauser L."/>
            <person name="Kyrpides N."/>
            <person name="Ovchinnikova G."/>
            <person name="Richardson P."/>
        </authorList>
    </citation>
    <scope>NUCLEOTIDE SEQUENCE [LARGE SCALE GENOMIC DNA]</scope>
    <source>
        <strain evidence="9">DSM 10501 / KC4</strain>
    </source>
</reference>
<dbReference type="GO" id="GO:0015977">
    <property type="term" value="P:carbon fixation"/>
    <property type="evidence" value="ECO:0007669"/>
    <property type="project" value="InterPro"/>
</dbReference>
<dbReference type="NCBIfam" id="TIGR03326">
    <property type="entry name" value="rubisco_III"/>
    <property type="match status" value="1"/>
</dbReference>
<dbReference type="InterPro" id="IPR017712">
    <property type="entry name" value="RuBisCO_III"/>
</dbReference>
<organism evidence="8 9">
    <name type="scientific">Ammonifex degensii (strain DSM 10501 / KC4)</name>
    <dbReference type="NCBI Taxonomy" id="429009"/>
    <lineage>
        <taxon>Bacteria</taxon>
        <taxon>Bacillati</taxon>
        <taxon>Bacillota</taxon>
        <taxon>Clostridia</taxon>
        <taxon>Thermoanaerobacterales</taxon>
        <taxon>Thermoanaerobacteraceae</taxon>
        <taxon>Ammonifex</taxon>
    </lineage>
</organism>
<evidence type="ECO:0000259" key="6">
    <source>
        <dbReference type="Pfam" id="PF00016"/>
    </source>
</evidence>
<dbReference type="STRING" id="429009.Adeg_1863"/>
<dbReference type="Gene3D" id="3.30.70.150">
    <property type="entry name" value="RuBisCO large subunit, N-terminal domain"/>
    <property type="match status" value="1"/>
</dbReference>
<dbReference type="Gene3D" id="3.20.20.110">
    <property type="entry name" value="Ribulose bisphosphate carboxylase, large subunit, C-terminal domain"/>
    <property type="match status" value="1"/>
</dbReference>
<protein>
    <submittedName>
        <fullName evidence="8">Ribulose bisphosphate carboxylase, type III</fullName>
        <ecNumber evidence="8">4.1.1.39</ecNumber>
    </submittedName>
</protein>
<evidence type="ECO:0000256" key="4">
    <source>
        <dbReference type="ARBA" id="ARBA00023239"/>
    </source>
</evidence>
<dbReference type="PANTHER" id="PTHR42704">
    <property type="entry name" value="RIBULOSE BISPHOSPHATE CARBOXYLASE"/>
    <property type="match status" value="1"/>
</dbReference>
<dbReference type="HAMAP" id="MF_01133">
    <property type="entry name" value="RuBisCO_L_type3"/>
    <property type="match status" value="1"/>
</dbReference>
<name>C9R9G7_AMMDK</name>
<dbReference type="InterPro" id="IPR036376">
    <property type="entry name" value="RuBisCO_lsu_C_sf"/>
</dbReference>
<dbReference type="PANTHER" id="PTHR42704:SF17">
    <property type="entry name" value="RIBULOSE BISPHOSPHATE CARBOXYLASE LARGE CHAIN"/>
    <property type="match status" value="1"/>
</dbReference>
<dbReference type="HOGENOM" id="CLU_031450_3_1_9"/>
<proteinExistence type="inferred from homology"/>
<dbReference type="GO" id="GO:0016491">
    <property type="term" value="F:oxidoreductase activity"/>
    <property type="evidence" value="ECO:0007669"/>
    <property type="project" value="UniProtKB-KW"/>
</dbReference>
<dbReference type="InterPro" id="IPR017443">
    <property type="entry name" value="RuBisCO_lsu_fd_N"/>
</dbReference>
<keyword evidence="2" id="KW-0460">Magnesium</keyword>
<dbReference type="Proteomes" id="UP000002620">
    <property type="component" value="Chromosome"/>
</dbReference>
<dbReference type="GO" id="GO:0000287">
    <property type="term" value="F:magnesium ion binding"/>
    <property type="evidence" value="ECO:0007669"/>
    <property type="project" value="InterPro"/>
</dbReference>
<keyword evidence="4 8" id="KW-0456">Lyase</keyword>
<dbReference type="OrthoDB" id="9770811at2"/>
<dbReference type="InterPro" id="IPR033966">
    <property type="entry name" value="RuBisCO"/>
</dbReference>
<evidence type="ECO:0000256" key="1">
    <source>
        <dbReference type="ARBA" id="ARBA00022723"/>
    </source>
</evidence>
<evidence type="ECO:0000313" key="8">
    <source>
        <dbReference type="EMBL" id="ACX52946.1"/>
    </source>
</evidence>
<gene>
    <name evidence="8" type="ordered locus">Adeg_1863</name>
</gene>
<dbReference type="SFLD" id="SFLDS00014">
    <property type="entry name" value="RuBisCO"/>
    <property type="match status" value="1"/>
</dbReference>
<dbReference type="EC" id="4.1.1.39" evidence="8"/>
<dbReference type="Pfam" id="PF02788">
    <property type="entry name" value="RuBisCO_large_N"/>
    <property type="match status" value="1"/>
</dbReference>
<feature type="domain" description="Ribulose bisphosphate carboxylase large subunit ferrodoxin-like N-terminal" evidence="7">
    <location>
        <begin position="5"/>
        <end position="118"/>
    </location>
</feature>
<keyword evidence="3" id="KW-0560">Oxidoreductase</keyword>
<keyword evidence="9" id="KW-1185">Reference proteome</keyword>
<evidence type="ECO:0000259" key="7">
    <source>
        <dbReference type="Pfam" id="PF02788"/>
    </source>
</evidence>
<dbReference type="SUPFAM" id="SSF54966">
    <property type="entry name" value="RuBisCO, large subunit, small (N-terminal) domain"/>
    <property type="match status" value="1"/>
</dbReference>
<evidence type="ECO:0000256" key="5">
    <source>
        <dbReference type="RuleBase" id="RU003834"/>
    </source>
</evidence>
<evidence type="ECO:0000256" key="2">
    <source>
        <dbReference type="ARBA" id="ARBA00022842"/>
    </source>
</evidence>
<dbReference type="SFLD" id="SFLDG00301">
    <property type="entry name" value="RuBisCO-like_proteins"/>
    <property type="match status" value="1"/>
</dbReference>
<dbReference type="InterPro" id="IPR000685">
    <property type="entry name" value="RuBisCO_lsu_C"/>
</dbReference>
<comment type="similarity">
    <text evidence="5">Belongs to the RuBisCO large chain family.</text>
</comment>
<evidence type="ECO:0000256" key="3">
    <source>
        <dbReference type="ARBA" id="ARBA00023002"/>
    </source>
</evidence>
<dbReference type="SUPFAM" id="SSF51649">
    <property type="entry name" value="RuBisCo, C-terminal domain"/>
    <property type="match status" value="1"/>
</dbReference>
<dbReference type="NCBIfam" id="NF003252">
    <property type="entry name" value="PRK04208.1"/>
    <property type="match status" value="1"/>
</dbReference>
<dbReference type="CDD" id="cd08213">
    <property type="entry name" value="RuBisCO_large_III"/>
    <property type="match status" value="1"/>
</dbReference>
<dbReference type="AlphaFoldDB" id="C9R9G7"/>
<dbReference type="InterPro" id="IPR036422">
    <property type="entry name" value="RuBisCO_lsu_N_sf"/>
</dbReference>